<feature type="region of interest" description="Disordered" evidence="1">
    <location>
        <begin position="82"/>
        <end position="130"/>
    </location>
</feature>
<feature type="compositionally biased region" description="Low complexity" evidence="1">
    <location>
        <begin position="1077"/>
        <end position="1087"/>
    </location>
</feature>
<evidence type="ECO:0000256" key="1">
    <source>
        <dbReference type="SAM" id="MobiDB-lite"/>
    </source>
</evidence>
<dbReference type="GO" id="GO:0005096">
    <property type="term" value="F:GTPase activator activity"/>
    <property type="evidence" value="ECO:0007669"/>
    <property type="project" value="InterPro"/>
</dbReference>
<accession>A0A9P5MZM9</accession>
<keyword evidence="4" id="KW-1185">Reference proteome</keyword>
<feature type="domain" description="Rho-GAP" evidence="2">
    <location>
        <begin position="611"/>
        <end position="847"/>
    </location>
</feature>
<feature type="compositionally biased region" description="Polar residues" evidence="1">
    <location>
        <begin position="530"/>
        <end position="555"/>
    </location>
</feature>
<feature type="compositionally biased region" description="Low complexity" evidence="1">
    <location>
        <begin position="956"/>
        <end position="972"/>
    </location>
</feature>
<evidence type="ECO:0000313" key="4">
    <source>
        <dbReference type="Proteomes" id="UP000759537"/>
    </source>
</evidence>
<dbReference type="Proteomes" id="UP000759537">
    <property type="component" value="Unassembled WGS sequence"/>
</dbReference>
<evidence type="ECO:0000313" key="3">
    <source>
        <dbReference type="EMBL" id="KAF8482712.1"/>
    </source>
</evidence>
<feature type="compositionally biased region" description="Pro residues" evidence="1">
    <location>
        <begin position="190"/>
        <end position="199"/>
    </location>
</feature>
<gene>
    <name evidence="3" type="ORF">DFH94DRAFT_852150</name>
</gene>
<feature type="region of interest" description="Disordered" evidence="1">
    <location>
        <begin position="483"/>
        <end position="502"/>
    </location>
</feature>
<dbReference type="SUPFAM" id="SSF48350">
    <property type="entry name" value="GTPase activation domain, GAP"/>
    <property type="match status" value="1"/>
</dbReference>
<comment type="caution">
    <text evidence="3">The sequence shown here is derived from an EMBL/GenBank/DDBJ whole genome shotgun (WGS) entry which is preliminary data.</text>
</comment>
<feature type="region of interest" description="Disordered" evidence="1">
    <location>
        <begin position="1167"/>
        <end position="1217"/>
    </location>
</feature>
<dbReference type="AlphaFoldDB" id="A0A9P5MZM9"/>
<dbReference type="GO" id="GO:0031267">
    <property type="term" value="F:small GTPase binding"/>
    <property type="evidence" value="ECO:0007669"/>
    <property type="project" value="InterPro"/>
</dbReference>
<sequence length="1271" mass="134395">MHFRRHETRHHAQAGGVHLSSSASLSSFSSVTSSNLPAAPLSDTSHSDIAARPSLFTAPQCQLPPDTILPVPRSSSLFAVMGQAQSRSPPELAAPPPSPTAPTSSGSAGSKLKRVFGGGRKKKSEDISVNPATLASMPLGMGKSHSVMTTVPSAASSSSAPMLPHQPSVSAGPGYPTSPFTRHVPAERPSVPPSKPLPESPLSVPINNPPLPSDQRSSVLPATPAITAAIQYISETENAGDFANVMRRPKKRDSDQEFMKEDWRKSDSTTTSYYTVRPRSGTSGGTRTPRPVSMAESLHSTNTVVPASRRRSALVTEAEFIMTEEAMSRSASLTRKTSPSGSSKTRKRHSISLSFTSPLSSNQPATAAPSSESRPPARPAFNHRPSGDGATLSKAAASGIIGPLHDNDSRSVGSHIRGNLVALSAATSAPRLLPQQASSSPSQHGSIRQTAITVTSGLAPAAGFAMGFGKRAVERMGRAFGSFGSGHNTSGHSSTTSLSAGTDFGRNASNVSLASHVSQTQAGKGKQRRTPNAPSGAWSVNTLSSTSTGQTDPESFGFTSPSLGTCLRGPMQNSAGTFVIGGLVFTRALKACVQDTAIDAIRLAPPIPDSQSVSPILHERRLPALVVRCVEHLMKWGVEEEGLFRISGRATHVAKLRSEFDTGADFDMLESAPSDLDPHAVASVFKTYLRELPEPILTHALNPYFEAAMLTETNVRKSIEGQTSPARSVSGNGSLSSGLHVGHSLRKPPSLSTLALPNFSGMRPPSQVLLNAFASLVARLPQENRDLLRTVIDLINFVAKRKDIRMPLSNLTVVLCPTLNMSPPILRVLCEAEGIWNGPAEGWEDITGLDPKRDNPDPVPDSQTTGLELEQNFTAEPRVPQDDLNDQSSAVEPTIGVCDPRAERHAPSGAQDDSYRDDKGTGPVLDDRASYFSGFDSRPSTPAWGKGSPLDPWLPPALTSSSDSLTTPSTSSEAPSIPQVMVPTPINAYYAKGNLVPAIIPDFVRTSPQPSDHVPVTFPRSETAPRAQSSPRRLPNAPSLSLLPSEPSSQSMRPTRVKRPSLTALFAKKSASSLRSSRLFSSSTSSSPYFDARDSPSRSSPISLKTPGSISPLIISAPSLLPRRSSSSLPPILNTSIDSSSLSLAVGLKSEGSVDAGRSNAGLRAVASREFSSSPQLTDPFMPSPPTSPMTPVTSPSRKAPKLPLSQAEPLQPQLSDDSFVSVSSATSYHRLSLLKDDTGNGSLQDDWARNVLNDMGWSPTAVEHNMTGKA</sequence>
<feature type="compositionally biased region" description="Low complexity" evidence="1">
    <location>
        <begin position="150"/>
        <end position="162"/>
    </location>
</feature>
<feature type="compositionally biased region" description="Low complexity" evidence="1">
    <location>
        <begin position="1029"/>
        <end position="1051"/>
    </location>
</feature>
<feature type="region of interest" description="Disordered" evidence="1">
    <location>
        <begin position="249"/>
        <end position="305"/>
    </location>
</feature>
<feature type="compositionally biased region" description="Low complexity" evidence="1">
    <location>
        <begin position="351"/>
        <end position="374"/>
    </location>
</feature>
<feature type="compositionally biased region" description="Low complexity" evidence="1">
    <location>
        <begin position="101"/>
        <end position="110"/>
    </location>
</feature>
<reference evidence="3" key="1">
    <citation type="submission" date="2019-10" db="EMBL/GenBank/DDBJ databases">
        <authorList>
            <consortium name="DOE Joint Genome Institute"/>
            <person name="Kuo A."/>
            <person name="Miyauchi S."/>
            <person name="Kiss E."/>
            <person name="Drula E."/>
            <person name="Kohler A."/>
            <person name="Sanchez-Garcia M."/>
            <person name="Andreopoulos B."/>
            <person name="Barry K.W."/>
            <person name="Bonito G."/>
            <person name="Buee M."/>
            <person name="Carver A."/>
            <person name="Chen C."/>
            <person name="Cichocki N."/>
            <person name="Clum A."/>
            <person name="Culley D."/>
            <person name="Crous P.W."/>
            <person name="Fauchery L."/>
            <person name="Girlanda M."/>
            <person name="Hayes R."/>
            <person name="Keri Z."/>
            <person name="LaButti K."/>
            <person name="Lipzen A."/>
            <person name="Lombard V."/>
            <person name="Magnuson J."/>
            <person name="Maillard F."/>
            <person name="Morin E."/>
            <person name="Murat C."/>
            <person name="Nolan M."/>
            <person name="Ohm R."/>
            <person name="Pangilinan J."/>
            <person name="Pereira M."/>
            <person name="Perotto S."/>
            <person name="Peter M."/>
            <person name="Riley R."/>
            <person name="Sitrit Y."/>
            <person name="Stielow B."/>
            <person name="Szollosi G."/>
            <person name="Zifcakova L."/>
            <person name="Stursova M."/>
            <person name="Spatafora J.W."/>
            <person name="Tedersoo L."/>
            <person name="Vaario L.-M."/>
            <person name="Yamada A."/>
            <person name="Yan M."/>
            <person name="Wang P."/>
            <person name="Xu J."/>
            <person name="Bruns T."/>
            <person name="Baldrian P."/>
            <person name="Vilgalys R."/>
            <person name="Henrissat B."/>
            <person name="Grigoriev I.V."/>
            <person name="Hibbett D."/>
            <person name="Nagy L.G."/>
            <person name="Martin F.M."/>
        </authorList>
    </citation>
    <scope>NUCLEOTIDE SEQUENCE</scope>
    <source>
        <strain evidence="3">Prilba</strain>
    </source>
</reference>
<protein>
    <recommendedName>
        <fullName evidence="2">Rho-GAP domain-containing protein</fullName>
    </recommendedName>
</protein>
<dbReference type="InterPro" id="IPR000198">
    <property type="entry name" value="RhoGAP_dom"/>
</dbReference>
<feature type="region of interest" description="Disordered" evidence="1">
    <location>
        <begin position="326"/>
        <end position="392"/>
    </location>
</feature>
<dbReference type="InterPro" id="IPR008936">
    <property type="entry name" value="Rho_GTPase_activation_prot"/>
</dbReference>
<feature type="compositionally biased region" description="Polar residues" evidence="1">
    <location>
        <begin position="329"/>
        <end position="343"/>
    </location>
</feature>
<feature type="region of interest" description="Disordered" evidence="1">
    <location>
        <begin position="150"/>
        <end position="218"/>
    </location>
</feature>
<feature type="region of interest" description="Disordered" evidence="1">
    <location>
        <begin position="1077"/>
        <end position="1108"/>
    </location>
</feature>
<dbReference type="PANTHER" id="PTHR12783">
    <property type="entry name" value="RALA BINDING PROTEIN 1 RALBP1"/>
    <property type="match status" value="1"/>
</dbReference>
<dbReference type="PANTHER" id="PTHR12783:SF5">
    <property type="entry name" value="RALA-BINDING PROTEIN 1"/>
    <property type="match status" value="1"/>
</dbReference>
<organism evidence="3 4">
    <name type="scientific">Russula ochroleuca</name>
    <dbReference type="NCBI Taxonomy" id="152965"/>
    <lineage>
        <taxon>Eukaryota</taxon>
        <taxon>Fungi</taxon>
        <taxon>Dikarya</taxon>
        <taxon>Basidiomycota</taxon>
        <taxon>Agaricomycotina</taxon>
        <taxon>Agaricomycetes</taxon>
        <taxon>Russulales</taxon>
        <taxon>Russulaceae</taxon>
        <taxon>Russula</taxon>
    </lineage>
</organism>
<dbReference type="PROSITE" id="PS50238">
    <property type="entry name" value="RHOGAP"/>
    <property type="match status" value="1"/>
</dbReference>
<dbReference type="Pfam" id="PF00620">
    <property type="entry name" value="RhoGAP"/>
    <property type="match status" value="2"/>
</dbReference>
<feature type="compositionally biased region" description="Polar residues" evidence="1">
    <location>
        <begin position="861"/>
        <end position="874"/>
    </location>
</feature>
<name>A0A9P5MZM9_9AGAM</name>
<feature type="region of interest" description="Disordered" evidence="1">
    <location>
        <begin position="1009"/>
        <end position="1061"/>
    </location>
</feature>
<dbReference type="GO" id="GO:0007264">
    <property type="term" value="P:small GTPase-mediated signal transduction"/>
    <property type="evidence" value="ECO:0007669"/>
    <property type="project" value="InterPro"/>
</dbReference>
<proteinExistence type="predicted"/>
<dbReference type="SMART" id="SM00324">
    <property type="entry name" value="RhoGAP"/>
    <property type="match status" value="1"/>
</dbReference>
<feature type="compositionally biased region" description="Polar residues" evidence="1">
    <location>
        <begin position="1097"/>
        <end position="1108"/>
    </location>
</feature>
<feature type="region of interest" description="Disordered" evidence="1">
    <location>
        <begin position="846"/>
        <end position="978"/>
    </location>
</feature>
<reference evidence="3" key="2">
    <citation type="journal article" date="2020" name="Nat. Commun.">
        <title>Large-scale genome sequencing of mycorrhizal fungi provides insights into the early evolution of symbiotic traits.</title>
        <authorList>
            <person name="Miyauchi S."/>
            <person name="Kiss E."/>
            <person name="Kuo A."/>
            <person name="Drula E."/>
            <person name="Kohler A."/>
            <person name="Sanchez-Garcia M."/>
            <person name="Morin E."/>
            <person name="Andreopoulos B."/>
            <person name="Barry K.W."/>
            <person name="Bonito G."/>
            <person name="Buee M."/>
            <person name="Carver A."/>
            <person name="Chen C."/>
            <person name="Cichocki N."/>
            <person name="Clum A."/>
            <person name="Culley D."/>
            <person name="Crous P.W."/>
            <person name="Fauchery L."/>
            <person name="Girlanda M."/>
            <person name="Hayes R.D."/>
            <person name="Keri Z."/>
            <person name="LaButti K."/>
            <person name="Lipzen A."/>
            <person name="Lombard V."/>
            <person name="Magnuson J."/>
            <person name="Maillard F."/>
            <person name="Murat C."/>
            <person name="Nolan M."/>
            <person name="Ohm R.A."/>
            <person name="Pangilinan J."/>
            <person name="Pereira M.F."/>
            <person name="Perotto S."/>
            <person name="Peter M."/>
            <person name="Pfister S."/>
            <person name="Riley R."/>
            <person name="Sitrit Y."/>
            <person name="Stielow J.B."/>
            <person name="Szollosi G."/>
            <person name="Zifcakova L."/>
            <person name="Stursova M."/>
            <person name="Spatafora J.W."/>
            <person name="Tedersoo L."/>
            <person name="Vaario L.M."/>
            <person name="Yamada A."/>
            <person name="Yan M."/>
            <person name="Wang P."/>
            <person name="Xu J."/>
            <person name="Bruns T."/>
            <person name="Baldrian P."/>
            <person name="Vilgalys R."/>
            <person name="Dunand C."/>
            <person name="Henrissat B."/>
            <person name="Grigoriev I.V."/>
            <person name="Hibbett D."/>
            <person name="Nagy L.G."/>
            <person name="Martin F.M."/>
        </authorList>
    </citation>
    <scope>NUCLEOTIDE SEQUENCE</scope>
    <source>
        <strain evidence="3">Prilba</strain>
    </source>
</reference>
<feature type="compositionally biased region" description="Basic residues" evidence="1">
    <location>
        <begin position="111"/>
        <end position="122"/>
    </location>
</feature>
<dbReference type="EMBL" id="WHVB01000005">
    <property type="protein sequence ID" value="KAF8482712.1"/>
    <property type="molecule type" value="Genomic_DNA"/>
</dbReference>
<dbReference type="InterPro" id="IPR039767">
    <property type="entry name" value="RALBP1"/>
</dbReference>
<feature type="compositionally biased region" description="Basic and acidic residues" evidence="1">
    <location>
        <begin position="913"/>
        <end position="929"/>
    </location>
</feature>
<feature type="compositionally biased region" description="Basic and acidic residues" evidence="1">
    <location>
        <begin position="252"/>
        <end position="267"/>
    </location>
</feature>
<dbReference type="Gene3D" id="1.10.555.10">
    <property type="entry name" value="Rho GTPase activation protein"/>
    <property type="match status" value="1"/>
</dbReference>
<dbReference type="OrthoDB" id="185175at2759"/>
<evidence type="ECO:0000259" key="2">
    <source>
        <dbReference type="PROSITE" id="PS50238"/>
    </source>
</evidence>
<feature type="region of interest" description="Disordered" evidence="1">
    <location>
        <begin position="517"/>
        <end position="555"/>
    </location>
</feature>